<comment type="function">
    <text evidence="4">Lipolytic acyl hydrolase (LAH).</text>
</comment>
<keyword evidence="8" id="KW-1185">Reference proteome</keyword>
<evidence type="ECO:0000313" key="8">
    <source>
        <dbReference type="Proteomes" id="UP000006727"/>
    </source>
</evidence>
<reference evidence="7" key="3">
    <citation type="submission" date="2020-12" db="UniProtKB">
        <authorList>
            <consortium name="EnsemblPlants"/>
        </authorList>
    </citation>
    <scope>IDENTIFICATION</scope>
</reference>
<dbReference type="AlphaFoldDB" id="A0A7I4E5D4"/>
<feature type="domain" description="PNPLA" evidence="6">
    <location>
        <begin position="87"/>
        <end position="327"/>
    </location>
</feature>
<evidence type="ECO:0000259" key="6">
    <source>
        <dbReference type="PROSITE" id="PS51635"/>
    </source>
</evidence>
<dbReference type="GO" id="GO:0047372">
    <property type="term" value="F:monoacylglycerol lipase activity"/>
    <property type="evidence" value="ECO:0000318"/>
    <property type="project" value="GO_Central"/>
</dbReference>
<dbReference type="GO" id="GO:0016042">
    <property type="term" value="P:lipid catabolic process"/>
    <property type="evidence" value="ECO:0007669"/>
    <property type="project" value="UniProtKB-UniRule"/>
</dbReference>
<dbReference type="FunCoup" id="A0A7I4E5D4">
    <property type="interactions" value="540"/>
</dbReference>
<dbReference type="Pfam" id="PF01734">
    <property type="entry name" value="Patatin"/>
    <property type="match status" value="1"/>
</dbReference>
<feature type="active site" description="Nucleophile" evidence="3">
    <location>
        <position position="159"/>
    </location>
</feature>
<dbReference type="GeneID" id="112284405"/>
<proteinExistence type="inferred from homology"/>
<feature type="active site" description="Proton acceptor" evidence="3">
    <location>
        <position position="314"/>
    </location>
</feature>
<feature type="short sequence motif" description="GXGXXG" evidence="3">
    <location>
        <begin position="91"/>
        <end position="96"/>
    </location>
</feature>
<dbReference type="EC" id="3.1.1.-" evidence="4"/>
<dbReference type="Proteomes" id="UP000006727">
    <property type="component" value="Chromosome 7"/>
</dbReference>
<dbReference type="InterPro" id="IPR002641">
    <property type="entry name" value="PNPLA_dom"/>
</dbReference>
<feature type="short sequence motif" description="DGA/G" evidence="3">
    <location>
        <begin position="314"/>
        <end position="316"/>
    </location>
</feature>
<dbReference type="Gramene" id="Pp3c7_17000V3.3">
    <property type="protein sequence ID" value="Pp3c7_17000V3.3"/>
    <property type="gene ID" value="Pp3c7_17000"/>
</dbReference>
<gene>
    <name evidence="7" type="primary">LOC112284405</name>
</gene>
<dbReference type="SUPFAM" id="SSF52151">
    <property type="entry name" value="FabD/lysophospholipase-like"/>
    <property type="match status" value="1"/>
</dbReference>
<comment type="similarity">
    <text evidence="1 4">Belongs to the patatin family.</text>
</comment>
<name>A0A7I4E5D4_PHYPA</name>
<dbReference type="OrthoDB" id="1658288at2759"/>
<evidence type="ECO:0000256" key="3">
    <source>
        <dbReference type="PROSITE-ProRule" id="PRU01161"/>
    </source>
</evidence>
<reference evidence="7 8" key="1">
    <citation type="journal article" date="2008" name="Science">
        <title>The Physcomitrella genome reveals evolutionary insights into the conquest of land by plants.</title>
        <authorList>
            <person name="Rensing S."/>
            <person name="Lang D."/>
            <person name="Zimmer A."/>
            <person name="Terry A."/>
            <person name="Salamov A."/>
            <person name="Shapiro H."/>
            <person name="Nishiyama T."/>
            <person name="Perroud P.-F."/>
            <person name="Lindquist E."/>
            <person name="Kamisugi Y."/>
            <person name="Tanahashi T."/>
            <person name="Sakakibara K."/>
            <person name="Fujita T."/>
            <person name="Oishi K."/>
            <person name="Shin-I T."/>
            <person name="Kuroki Y."/>
            <person name="Toyoda A."/>
            <person name="Suzuki Y."/>
            <person name="Hashimoto A."/>
            <person name="Yamaguchi K."/>
            <person name="Sugano A."/>
            <person name="Kohara Y."/>
            <person name="Fujiyama A."/>
            <person name="Anterola A."/>
            <person name="Aoki S."/>
            <person name="Ashton N."/>
            <person name="Barbazuk W.B."/>
            <person name="Barker E."/>
            <person name="Bennetzen J."/>
            <person name="Bezanilla M."/>
            <person name="Blankenship R."/>
            <person name="Cho S.H."/>
            <person name="Dutcher S."/>
            <person name="Estelle M."/>
            <person name="Fawcett J.A."/>
            <person name="Gundlach H."/>
            <person name="Hanada K."/>
            <person name="Heyl A."/>
            <person name="Hicks K.A."/>
            <person name="Hugh J."/>
            <person name="Lohr M."/>
            <person name="Mayer K."/>
            <person name="Melkozernov A."/>
            <person name="Murata T."/>
            <person name="Nelson D."/>
            <person name="Pils B."/>
            <person name="Prigge M."/>
            <person name="Reiss B."/>
            <person name="Renner T."/>
            <person name="Rombauts S."/>
            <person name="Rushton P."/>
            <person name="Sanderfoot A."/>
            <person name="Schween G."/>
            <person name="Shiu S.-H."/>
            <person name="Stueber K."/>
            <person name="Theodoulou F.L."/>
            <person name="Tu H."/>
            <person name="Van de Peer Y."/>
            <person name="Verrier P.J."/>
            <person name="Waters E."/>
            <person name="Wood A."/>
            <person name="Yang L."/>
            <person name="Cove D."/>
            <person name="Cuming A."/>
            <person name="Hasebe M."/>
            <person name="Lucas S."/>
            <person name="Mishler D.B."/>
            <person name="Reski R."/>
            <person name="Grigoriev I."/>
            <person name="Quatrano R.S."/>
            <person name="Boore J.L."/>
        </authorList>
    </citation>
    <scope>NUCLEOTIDE SEQUENCE [LARGE SCALE GENOMIC DNA]</scope>
    <source>
        <strain evidence="7 8">cv. Gransden 2004</strain>
    </source>
</reference>
<evidence type="ECO:0000256" key="2">
    <source>
        <dbReference type="ARBA" id="ARBA00023098"/>
    </source>
</evidence>
<evidence type="ECO:0000313" key="7">
    <source>
        <dbReference type="EnsemblPlants" id="Pp3c7_17000V3.3"/>
    </source>
</evidence>
<keyword evidence="3 4" id="KW-0442">Lipid degradation</keyword>
<dbReference type="InterPro" id="IPR016035">
    <property type="entry name" value="Acyl_Trfase/lysoPLipase"/>
</dbReference>
<dbReference type="PROSITE" id="PS51635">
    <property type="entry name" value="PNPLA"/>
    <property type="match status" value="1"/>
</dbReference>
<protein>
    <recommendedName>
        <fullName evidence="4">Patatin</fullName>
        <ecNumber evidence="4">3.1.1.-</ecNumber>
    </recommendedName>
</protein>
<dbReference type="PANTHER" id="PTHR32176:SF92">
    <property type="entry name" value="XYLOSE ISOMERASE"/>
    <property type="match status" value="1"/>
</dbReference>
<dbReference type="RefSeq" id="XP_024379937.1">
    <property type="nucleotide sequence ID" value="XM_024524169.2"/>
</dbReference>
<dbReference type="PANTHER" id="PTHR32176">
    <property type="entry name" value="XYLOSE ISOMERASE"/>
    <property type="match status" value="1"/>
</dbReference>
<evidence type="ECO:0000256" key="5">
    <source>
        <dbReference type="SAM" id="MobiDB-lite"/>
    </source>
</evidence>
<keyword evidence="3 4" id="KW-0378">Hydrolase</keyword>
<comment type="domain">
    <text evidence="4">The nitrogen atoms of the two glycine residues in the GGXR motif define the oxyanion hole, and stabilize the oxyanion that forms during the nucleophilic attack by the catalytic serine during substrate cleavage.</text>
</comment>
<accession>A0A7I4E5D4</accession>
<dbReference type="EnsemblPlants" id="Pp3c7_17000V3.3">
    <property type="protein sequence ID" value="Pp3c7_17000V3.3"/>
    <property type="gene ID" value="Pp3c7_17000"/>
</dbReference>
<dbReference type="GO" id="GO:0004620">
    <property type="term" value="F:phospholipase activity"/>
    <property type="evidence" value="ECO:0000318"/>
    <property type="project" value="GO_Central"/>
</dbReference>
<evidence type="ECO:0000256" key="4">
    <source>
        <dbReference type="RuleBase" id="RU361262"/>
    </source>
</evidence>
<dbReference type="KEGG" id="ppp:112284405"/>
<feature type="region of interest" description="Disordered" evidence="5">
    <location>
        <begin position="570"/>
        <end position="591"/>
    </location>
</feature>
<dbReference type="EMBL" id="ABEU02000007">
    <property type="status" value="NOT_ANNOTATED_CDS"/>
    <property type="molecule type" value="Genomic_DNA"/>
</dbReference>
<dbReference type="InParanoid" id="A0A7I4E5D4"/>
<evidence type="ECO:0000256" key="1">
    <source>
        <dbReference type="ARBA" id="ARBA00010240"/>
    </source>
</evidence>
<keyword evidence="2 3" id="KW-0443">Lipid metabolism</keyword>
<sequence>MKEGLVIEGPGKDPFLPTRFENHFSSFSSVPPLSPPLSPNFGIKHSSRCFKSPKNPGTPRTPYLGIRPEVMAIDQPSGNRGKRLTILSLDGGGVRGIIPATILEELEGYLQVQSHTRSLRIQGVFPAHRVFENSPVLVQGLDGSEVRIVDYFDLIAGTSTGGLITAMLAAPSRDNPKRPMFDASQITQFYRENANKIFQKSRGPFGTFRKNLKSLAGPKYKAEGLEDLLLQYLDDDIFLSDMLTPVIIPAFDIKLQQPVFFSSSKAKTDVLENAPLLQVCRSTTAAPTYFPPARFTLIDKTQEPNRIREFNMIDGGIAVNNPTYVAITQAIKELRSGGLCSDRVDYYGYDDLLILSLGTGSQVHSYDAEEVAKWGVVDWMVHDGETPLVDMVFNASSDMVDYNLSIIFESQDSSKNYLRITTDSLERSAVKLDDASKSNMDKLVKTAQKLLENPVAQRDFNTGELVPIETGETNRQALRRFAEFLSQERKARFPAKPNAKSHSKQQQKATSQPARDHSPTEFAPRLVPTLDSPPKSNLNLKTAMEFVMESHFERRDRALATFPSHPSQALFDNPFETSRSSHGSTTAAPETSYMEPPYYSYAHPQLQSDYSQRLQNSPPFLMSSESWSSSRYPDRDESDRGSLIYYDHSSRVHSYSSRSSGPSPFLDYFNIFT</sequence>
<organism evidence="7 8">
    <name type="scientific">Physcomitrium patens</name>
    <name type="common">Spreading-leaved earth moss</name>
    <name type="synonym">Physcomitrella patens</name>
    <dbReference type="NCBI Taxonomy" id="3218"/>
    <lineage>
        <taxon>Eukaryota</taxon>
        <taxon>Viridiplantae</taxon>
        <taxon>Streptophyta</taxon>
        <taxon>Embryophyta</taxon>
        <taxon>Bryophyta</taxon>
        <taxon>Bryophytina</taxon>
        <taxon>Bryopsida</taxon>
        <taxon>Funariidae</taxon>
        <taxon>Funariales</taxon>
        <taxon>Funariaceae</taxon>
        <taxon>Physcomitrium</taxon>
    </lineage>
</organism>
<feature type="region of interest" description="Disordered" evidence="5">
    <location>
        <begin position="492"/>
        <end position="537"/>
    </location>
</feature>
<feature type="compositionally biased region" description="Polar residues" evidence="5">
    <location>
        <begin position="575"/>
        <end position="589"/>
    </location>
</feature>
<dbReference type="CDD" id="cd07214">
    <property type="entry name" value="Pat17_isozyme_like"/>
    <property type="match status" value="1"/>
</dbReference>
<feature type="short sequence motif" description="GXSXG" evidence="3">
    <location>
        <begin position="157"/>
        <end position="161"/>
    </location>
</feature>
<dbReference type="Gene3D" id="3.40.1090.10">
    <property type="entry name" value="Cytosolic phospholipase A2 catalytic domain"/>
    <property type="match status" value="1"/>
</dbReference>
<reference evidence="7 8" key="2">
    <citation type="journal article" date="2018" name="Plant J.">
        <title>The Physcomitrella patens chromosome-scale assembly reveals moss genome structure and evolution.</title>
        <authorList>
            <person name="Lang D."/>
            <person name="Ullrich K.K."/>
            <person name="Murat F."/>
            <person name="Fuchs J."/>
            <person name="Jenkins J."/>
            <person name="Haas F.B."/>
            <person name="Piednoel M."/>
            <person name="Gundlach H."/>
            <person name="Van Bel M."/>
            <person name="Meyberg R."/>
            <person name="Vives C."/>
            <person name="Morata J."/>
            <person name="Symeonidi A."/>
            <person name="Hiss M."/>
            <person name="Muchero W."/>
            <person name="Kamisugi Y."/>
            <person name="Saleh O."/>
            <person name="Blanc G."/>
            <person name="Decker E.L."/>
            <person name="van Gessel N."/>
            <person name="Grimwood J."/>
            <person name="Hayes R.D."/>
            <person name="Graham S.W."/>
            <person name="Gunter L.E."/>
            <person name="McDaniel S.F."/>
            <person name="Hoernstein S.N.W."/>
            <person name="Larsson A."/>
            <person name="Li F.W."/>
            <person name="Perroud P.F."/>
            <person name="Phillips J."/>
            <person name="Ranjan P."/>
            <person name="Rokshar D.S."/>
            <person name="Rothfels C.J."/>
            <person name="Schneider L."/>
            <person name="Shu S."/>
            <person name="Stevenson D.W."/>
            <person name="Thummler F."/>
            <person name="Tillich M."/>
            <person name="Villarreal Aguilar J.C."/>
            <person name="Widiez T."/>
            <person name="Wong G.K."/>
            <person name="Wymore A."/>
            <person name="Zhang Y."/>
            <person name="Zimmer A.D."/>
            <person name="Quatrano R.S."/>
            <person name="Mayer K.F.X."/>
            <person name="Goodstein D."/>
            <person name="Casacuberta J.M."/>
            <person name="Vandepoele K."/>
            <person name="Reski R."/>
            <person name="Cuming A.C."/>
            <person name="Tuskan G.A."/>
            <person name="Maumus F."/>
            <person name="Salse J."/>
            <person name="Schmutz J."/>
            <person name="Rensing S.A."/>
        </authorList>
    </citation>
    <scope>NUCLEOTIDE SEQUENCE [LARGE SCALE GENOMIC DNA]</scope>
    <source>
        <strain evidence="7 8">cv. Gransden 2004</strain>
    </source>
</reference>